<evidence type="ECO:0000256" key="2">
    <source>
        <dbReference type="SAM" id="Phobius"/>
    </source>
</evidence>
<evidence type="ECO:0000256" key="1">
    <source>
        <dbReference type="SAM" id="MobiDB-lite"/>
    </source>
</evidence>
<organism evidence="3 4">
    <name type="scientific">Leucocoprinus birnbaumii</name>
    <dbReference type="NCBI Taxonomy" id="56174"/>
    <lineage>
        <taxon>Eukaryota</taxon>
        <taxon>Fungi</taxon>
        <taxon>Dikarya</taxon>
        <taxon>Basidiomycota</taxon>
        <taxon>Agaricomycotina</taxon>
        <taxon>Agaricomycetes</taxon>
        <taxon>Agaricomycetidae</taxon>
        <taxon>Agaricales</taxon>
        <taxon>Agaricineae</taxon>
        <taxon>Agaricaceae</taxon>
        <taxon>Leucocoprinus</taxon>
    </lineage>
</organism>
<name>A0AAD5VJA5_9AGAR</name>
<reference evidence="3" key="1">
    <citation type="submission" date="2022-07" db="EMBL/GenBank/DDBJ databases">
        <title>Genome Sequence of Leucocoprinus birnbaumii.</title>
        <authorList>
            <person name="Buettner E."/>
        </authorList>
    </citation>
    <scope>NUCLEOTIDE SEQUENCE</scope>
    <source>
        <strain evidence="3">VT141</strain>
    </source>
</reference>
<keyword evidence="2" id="KW-0472">Membrane</keyword>
<keyword evidence="2" id="KW-0812">Transmembrane</keyword>
<feature type="region of interest" description="Disordered" evidence="1">
    <location>
        <begin position="185"/>
        <end position="225"/>
    </location>
</feature>
<keyword evidence="2" id="KW-1133">Transmembrane helix</keyword>
<keyword evidence="4" id="KW-1185">Reference proteome</keyword>
<dbReference type="Proteomes" id="UP001213000">
    <property type="component" value="Unassembled WGS sequence"/>
</dbReference>
<evidence type="ECO:0000313" key="4">
    <source>
        <dbReference type="Proteomes" id="UP001213000"/>
    </source>
</evidence>
<dbReference type="EMBL" id="JANIEX010001226">
    <property type="protein sequence ID" value="KAJ3560163.1"/>
    <property type="molecule type" value="Genomic_DNA"/>
</dbReference>
<feature type="transmembrane region" description="Helical" evidence="2">
    <location>
        <begin position="151"/>
        <end position="174"/>
    </location>
</feature>
<gene>
    <name evidence="3" type="ORF">NP233_g11015</name>
</gene>
<sequence>MIGGTWHEGGPHQSAELIFQGTAVYVFCAIPTSSRTSLDTSLTFFIDNSTVSNYNFSVVSLWQAPSPSGFLYHVPVLAANGLPDDTHVLRVMNNGPSDILLDEITYTYSEAILDASKSGGIQRRVITGGSTYDTGSVSGGSSGNGGNTLSAGVIVGIVIAAVIVGLLIMIYIIVPCVSACLREDEPPKKLSSSANPGDTKPQVAAQPPQPPQMKEGEVPPHQPAV</sequence>
<accession>A0AAD5VJA5</accession>
<dbReference type="AlphaFoldDB" id="A0AAD5VJA5"/>
<comment type="caution">
    <text evidence="3">The sequence shown here is derived from an EMBL/GenBank/DDBJ whole genome shotgun (WGS) entry which is preliminary data.</text>
</comment>
<protein>
    <submittedName>
        <fullName evidence="3">Uncharacterized protein</fullName>
    </submittedName>
</protein>
<proteinExistence type="predicted"/>
<evidence type="ECO:0000313" key="3">
    <source>
        <dbReference type="EMBL" id="KAJ3560163.1"/>
    </source>
</evidence>